<name>A0A251V5T1_HELAN</name>
<dbReference type="AlphaFoldDB" id="A0A251V5T1"/>
<feature type="compositionally biased region" description="Polar residues" evidence="1">
    <location>
        <begin position="40"/>
        <end position="53"/>
    </location>
</feature>
<dbReference type="InParanoid" id="A0A251V5T1"/>
<dbReference type="GO" id="GO:0003676">
    <property type="term" value="F:nucleic acid binding"/>
    <property type="evidence" value="ECO:0007669"/>
    <property type="project" value="InterPro"/>
</dbReference>
<reference evidence="3" key="1">
    <citation type="journal article" date="2017" name="Nature">
        <title>The sunflower genome provides insights into oil metabolism, flowering and Asterid evolution.</title>
        <authorList>
            <person name="Badouin H."/>
            <person name="Gouzy J."/>
            <person name="Grassa C.J."/>
            <person name="Murat F."/>
            <person name="Staton S.E."/>
            <person name="Cottret L."/>
            <person name="Lelandais-Briere C."/>
            <person name="Owens G.L."/>
            <person name="Carrere S."/>
            <person name="Mayjonade B."/>
            <person name="Legrand L."/>
            <person name="Gill N."/>
            <person name="Kane N.C."/>
            <person name="Bowers J.E."/>
            <person name="Hubner S."/>
            <person name="Bellec A."/>
            <person name="Berard A."/>
            <person name="Berges H."/>
            <person name="Blanchet N."/>
            <person name="Boniface M.C."/>
            <person name="Brunel D."/>
            <person name="Catrice O."/>
            <person name="Chaidir N."/>
            <person name="Claudel C."/>
            <person name="Donnadieu C."/>
            <person name="Faraut T."/>
            <person name="Fievet G."/>
            <person name="Helmstetter N."/>
            <person name="King M."/>
            <person name="Knapp S.J."/>
            <person name="Lai Z."/>
            <person name="Le Paslier M.C."/>
            <person name="Lippi Y."/>
            <person name="Lorenzon L."/>
            <person name="Mandel J.R."/>
            <person name="Marage G."/>
            <person name="Marchand G."/>
            <person name="Marquand E."/>
            <person name="Bret-Mestries E."/>
            <person name="Morien E."/>
            <person name="Nambeesan S."/>
            <person name="Nguyen T."/>
            <person name="Pegot-Espagnet P."/>
            <person name="Pouilly N."/>
            <person name="Raftis F."/>
            <person name="Sallet E."/>
            <person name="Schiex T."/>
            <person name="Thomas J."/>
            <person name="Vandecasteele C."/>
            <person name="Vares D."/>
            <person name="Vear F."/>
            <person name="Vautrin S."/>
            <person name="Crespi M."/>
            <person name="Mangin B."/>
            <person name="Burke J.M."/>
            <person name="Salse J."/>
            <person name="Munos S."/>
            <person name="Vincourt P."/>
            <person name="Rieseberg L.H."/>
            <person name="Langlade N.B."/>
        </authorList>
    </citation>
    <scope>NUCLEOTIDE SEQUENCE [LARGE SCALE GENOMIC DNA]</scope>
    <source>
        <strain evidence="3">cv. SF193</strain>
    </source>
</reference>
<dbReference type="EMBL" id="CM007892">
    <property type="protein sequence ID" value="OTG30466.1"/>
    <property type="molecule type" value="Genomic_DNA"/>
</dbReference>
<evidence type="ECO:0000256" key="1">
    <source>
        <dbReference type="SAM" id="MobiDB-lite"/>
    </source>
</evidence>
<dbReference type="InterPro" id="IPR035979">
    <property type="entry name" value="RBD_domain_sf"/>
</dbReference>
<dbReference type="Proteomes" id="UP000215914">
    <property type="component" value="Chromosome 3"/>
</dbReference>
<organism evidence="2 3">
    <name type="scientific">Helianthus annuus</name>
    <name type="common">Common sunflower</name>
    <dbReference type="NCBI Taxonomy" id="4232"/>
    <lineage>
        <taxon>Eukaryota</taxon>
        <taxon>Viridiplantae</taxon>
        <taxon>Streptophyta</taxon>
        <taxon>Embryophyta</taxon>
        <taxon>Tracheophyta</taxon>
        <taxon>Spermatophyta</taxon>
        <taxon>Magnoliopsida</taxon>
        <taxon>eudicotyledons</taxon>
        <taxon>Gunneridae</taxon>
        <taxon>Pentapetalae</taxon>
        <taxon>asterids</taxon>
        <taxon>campanulids</taxon>
        <taxon>Asterales</taxon>
        <taxon>Asteraceae</taxon>
        <taxon>Asteroideae</taxon>
        <taxon>Heliantheae alliance</taxon>
        <taxon>Heliantheae</taxon>
        <taxon>Helianthus</taxon>
    </lineage>
</organism>
<sequence>MRLDAQSAINDLNGKWLRSRQIRCNWAANGAVSDDKQRSNTKSVVELTNGTSDDGQEKINEDALENNPQHTTVYVGNLAPERPLVFVHHCPTHKTCIYFGFNKDKRRKECF</sequence>
<evidence type="ECO:0000313" key="3">
    <source>
        <dbReference type="Proteomes" id="UP000215914"/>
    </source>
</evidence>
<proteinExistence type="predicted"/>
<accession>A0A251V5T1</accession>
<protein>
    <submittedName>
        <fullName evidence="2">Putative nucleotide-binding alpha-beta plait domain-containing protein</fullName>
    </submittedName>
</protein>
<evidence type="ECO:0000313" key="2">
    <source>
        <dbReference type="EMBL" id="OTG30466.1"/>
    </source>
</evidence>
<dbReference type="STRING" id="4232.A0A251V5T1"/>
<feature type="region of interest" description="Disordered" evidence="1">
    <location>
        <begin position="35"/>
        <end position="59"/>
    </location>
</feature>
<keyword evidence="3" id="KW-1185">Reference proteome</keyword>
<gene>
    <name evidence="2" type="ORF">HannXRQ_Chr03g0064841</name>
</gene>
<dbReference type="SUPFAM" id="SSF54928">
    <property type="entry name" value="RNA-binding domain, RBD"/>
    <property type="match status" value="1"/>
</dbReference>